<dbReference type="SUPFAM" id="SSF50104">
    <property type="entry name" value="Translation proteins SH3-like domain"/>
    <property type="match status" value="1"/>
</dbReference>
<sequence>MSVGGLKVKLNRKKTIITRAGHSKLVGRKYASAPKFRSSLQVGTILILLSGKFKGKRCVLLKRLTTSGLLLVTGPFLVNGIPLRRVNPRYVIATSTNVFNLEGIEGEKAKQSLEAVISKFEDKDFQKTPAMKMAERNSRRNKKDSDDMFIDETNVSDNKVITSEEQRKRQDLVDNAITPFLSKVPLLVQYLKTRFSLKSGMYPHLLKF</sequence>
<name>I7IGF4_BABMR</name>
<dbReference type="VEuPathDB" id="PiroplasmaDB:BMR1_02g03065"/>
<dbReference type="AlphaFoldDB" id="I7IGF4"/>
<keyword evidence="3" id="KW-0687">Ribonucleoprotein</keyword>
<dbReference type="EMBL" id="FO082872">
    <property type="protein sequence ID" value="CCF73766.1"/>
    <property type="molecule type" value="Genomic_DNA"/>
</dbReference>
<evidence type="ECO:0000313" key="5">
    <source>
        <dbReference type="Proteomes" id="UP000002899"/>
    </source>
</evidence>
<dbReference type="KEGG" id="bmic:BMR1_02g03065"/>
<accession>I7IGF4</accession>
<dbReference type="Pfam" id="PF01159">
    <property type="entry name" value="Ribosomal_L6e"/>
    <property type="match status" value="1"/>
</dbReference>
<dbReference type="OMA" id="KWYNADD"/>
<dbReference type="RefSeq" id="XP_012648375.1">
    <property type="nucleotide sequence ID" value="XM_012792921.1"/>
</dbReference>
<dbReference type="InterPro" id="IPR014722">
    <property type="entry name" value="Rib_uL2_dom2"/>
</dbReference>
<dbReference type="Gene3D" id="2.30.30.30">
    <property type="match status" value="1"/>
</dbReference>
<evidence type="ECO:0000256" key="3">
    <source>
        <dbReference type="ARBA" id="ARBA00023274"/>
    </source>
</evidence>
<dbReference type="InterPro" id="IPR041997">
    <property type="entry name" value="Ribosomal_eL6_KOW"/>
</dbReference>
<dbReference type="PANTHER" id="PTHR10715:SF0">
    <property type="entry name" value="LARGE RIBOSOMAL SUBUNIT PROTEIN EL6"/>
    <property type="match status" value="1"/>
</dbReference>
<dbReference type="GO" id="GO:0002181">
    <property type="term" value="P:cytoplasmic translation"/>
    <property type="evidence" value="ECO:0007669"/>
    <property type="project" value="TreeGrafter"/>
</dbReference>
<organism evidence="4 5">
    <name type="scientific">Babesia microti (strain RI)</name>
    <dbReference type="NCBI Taxonomy" id="1133968"/>
    <lineage>
        <taxon>Eukaryota</taxon>
        <taxon>Sar</taxon>
        <taxon>Alveolata</taxon>
        <taxon>Apicomplexa</taxon>
        <taxon>Aconoidasida</taxon>
        <taxon>Piroplasmida</taxon>
        <taxon>Babesiidae</taxon>
        <taxon>Babesia</taxon>
    </lineage>
</organism>
<dbReference type="GO" id="GO:0003735">
    <property type="term" value="F:structural constituent of ribosome"/>
    <property type="evidence" value="ECO:0007669"/>
    <property type="project" value="InterPro"/>
</dbReference>
<proteinExistence type="inferred from homology"/>
<gene>
    <name evidence="4" type="ORF">BMR1_02g03065</name>
</gene>
<dbReference type="InterPro" id="IPR000915">
    <property type="entry name" value="60S_ribosomal_eL6"/>
</dbReference>
<dbReference type="Proteomes" id="UP000002899">
    <property type="component" value="Chromosome II"/>
</dbReference>
<dbReference type="CDD" id="cd13156">
    <property type="entry name" value="KOW_RPL6"/>
    <property type="match status" value="1"/>
</dbReference>
<reference evidence="4 5" key="2">
    <citation type="journal article" date="2013" name="PLoS ONE">
        <title>Whole genome mapping and re-organization of the nuclear and mitochondrial genomes of Babesia microti isolates.</title>
        <authorList>
            <person name="Cornillot E."/>
            <person name="Dassouli A."/>
            <person name="Garg A."/>
            <person name="Pachikara N."/>
            <person name="Randazzo S."/>
            <person name="Depoix D."/>
            <person name="Carcy B."/>
            <person name="Delbecq S."/>
            <person name="Frutos R."/>
            <person name="Silva J.C."/>
            <person name="Sutton R."/>
            <person name="Krause P.J."/>
            <person name="Mamoun C.B."/>
        </authorList>
    </citation>
    <scope>NUCLEOTIDE SEQUENCE [LARGE SCALE GENOMIC DNA]</scope>
    <source>
        <strain evidence="4 5">RI</strain>
    </source>
</reference>
<keyword evidence="5" id="KW-1185">Reference proteome</keyword>
<dbReference type="GeneID" id="24424394"/>
<dbReference type="GO" id="GO:0003723">
    <property type="term" value="F:RNA binding"/>
    <property type="evidence" value="ECO:0007669"/>
    <property type="project" value="TreeGrafter"/>
</dbReference>
<dbReference type="GO" id="GO:0022625">
    <property type="term" value="C:cytosolic large ribosomal subunit"/>
    <property type="evidence" value="ECO:0007669"/>
    <property type="project" value="TreeGrafter"/>
</dbReference>
<reference evidence="4 5" key="3">
    <citation type="journal article" date="2016" name="Sci. Rep.">
        <title>Genome-wide diversity and gene expression profiling of Babesia microti isolates identify polymorphic genes that mediate host-pathogen interactions.</title>
        <authorList>
            <person name="Silva J.C."/>
            <person name="Cornillot E."/>
            <person name="McCracken C."/>
            <person name="Usmani-Brown S."/>
            <person name="Dwivedi A."/>
            <person name="Ifeonu O.O."/>
            <person name="Crabtree J."/>
            <person name="Gotia H.T."/>
            <person name="Virji A.Z."/>
            <person name="Reynes C."/>
            <person name="Colinge J."/>
            <person name="Kumar V."/>
            <person name="Lawres L."/>
            <person name="Pazzi J.E."/>
            <person name="Pablo J.V."/>
            <person name="Hung C."/>
            <person name="Brancato J."/>
            <person name="Kumari P."/>
            <person name="Orvis J."/>
            <person name="Tretina K."/>
            <person name="Chibucos M."/>
            <person name="Ott S."/>
            <person name="Sadzewicz L."/>
            <person name="Sengamalay N."/>
            <person name="Shetty A.C."/>
            <person name="Su Q."/>
            <person name="Tallon L."/>
            <person name="Fraser C.M."/>
            <person name="Frutos R."/>
            <person name="Molina D.M."/>
            <person name="Krause P.J."/>
            <person name="Ben Mamoun C."/>
        </authorList>
    </citation>
    <scope>NUCLEOTIDE SEQUENCE [LARGE SCALE GENOMIC DNA]</scope>
    <source>
        <strain evidence="4 5">RI</strain>
    </source>
</reference>
<reference evidence="4 5" key="1">
    <citation type="journal article" date="2012" name="Nucleic Acids Res.">
        <title>Sequencing of the smallest Apicomplexan genome from the human pathogen Babesia microti.</title>
        <authorList>
            <person name="Cornillot E."/>
            <person name="Hadj-Kaddour K."/>
            <person name="Dassouli A."/>
            <person name="Noel B."/>
            <person name="Ranwez V."/>
            <person name="Vacherie B."/>
            <person name="Augagneur Y."/>
            <person name="Bres V."/>
            <person name="Duclos A."/>
            <person name="Randazzo S."/>
            <person name="Carcy B."/>
            <person name="Debierre-Grockiego F."/>
            <person name="Delbecq S."/>
            <person name="Moubri-Menage K."/>
            <person name="Shams-Eldin H."/>
            <person name="Usmani-Brown S."/>
            <person name="Bringaud F."/>
            <person name="Wincker P."/>
            <person name="Vivares C.P."/>
            <person name="Schwarz R.T."/>
            <person name="Schetters T.P."/>
            <person name="Krause P.J."/>
            <person name="Gorenflot A."/>
            <person name="Berry V."/>
            <person name="Barbe V."/>
            <person name="Ben Mamoun C."/>
        </authorList>
    </citation>
    <scope>NUCLEOTIDE SEQUENCE [LARGE SCALE GENOMIC DNA]</scope>
    <source>
        <strain evidence="4 5">RI</strain>
    </source>
</reference>
<dbReference type="GO" id="GO:0000027">
    <property type="term" value="P:ribosomal large subunit assembly"/>
    <property type="evidence" value="ECO:0007669"/>
    <property type="project" value="TreeGrafter"/>
</dbReference>
<comment type="similarity">
    <text evidence="1">Belongs to the eukaryotic ribosomal protein eL6 family.</text>
</comment>
<evidence type="ECO:0000256" key="1">
    <source>
        <dbReference type="ARBA" id="ARBA00010592"/>
    </source>
</evidence>
<keyword evidence="2 4" id="KW-0689">Ribosomal protein</keyword>
<protein>
    <submittedName>
        <fullName evidence="4">Large subunit ribosomal protein L6e</fullName>
    </submittedName>
</protein>
<dbReference type="OrthoDB" id="2436667at2759"/>
<dbReference type="InterPro" id="IPR008991">
    <property type="entry name" value="Translation_prot_SH3-like_sf"/>
</dbReference>
<evidence type="ECO:0000256" key="2">
    <source>
        <dbReference type="ARBA" id="ARBA00022980"/>
    </source>
</evidence>
<evidence type="ECO:0000313" key="4">
    <source>
        <dbReference type="EMBL" id="CCF73766.1"/>
    </source>
</evidence>
<dbReference type="PANTHER" id="PTHR10715">
    <property type="entry name" value="60S RIBOSOMAL PROTEIN L6"/>
    <property type="match status" value="1"/>
</dbReference>